<dbReference type="EnsemblPlants" id="Solyc11g028340.2.1">
    <property type="protein sequence ID" value="Solyc11g028340.2.1"/>
    <property type="gene ID" value="Solyc11g028340.2"/>
</dbReference>
<dbReference type="PANTHER" id="PTHR48444:SF1">
    <property type="entry name" value="DNA TOPOISOMERASE 6 SUBUNIT B"/>
    <property type="match status" value="1"/>
</dbReference>
<reference evidence="2" key="1">
    <citation type="journal article" date="2012" name="Nature">
        <title>The tomato genome sequence provides insights into fleshy fruit evolution.</title>
        <authorList>
            <consortium name="Tomato Genome Consortium"/>
        </authorList>
    </citation>
    <scope>NUCLEOTIDE SEQUENCE [LARGE SCALE GENOMIC DNA]</scope>
    <source>
        <strain evidence="2">cv. Heinz 1706</strain>
    </source>
</reference>
<keyword evidence="3" id="KW-1185">Reference proteome</keyword>
<evidence type="ECO:0000313" key="2">
    <source>
        <dbReference type="EnsemblPlants" id="Solyc11g028340.2.1"/>
    </source>
</evidence>
<evidence type="ECO:0000313" key="3">
    <source>
        <dbReference type="Proteomes" id="UP000004994"/>
    </source>
</evidence>
<organism evidence="2">
    <name type="scientific">Solanum lycopersicum</name>
    <name type="common">Tomato</name>
    <name type="synonym">Lycopersicon esculentum</name>
    <dbReference type="NCBI Taxonomy" id="4081"/>
    <lineage>
        <taxon>Eukaryota</taxon>
        <taxon>Viridiplantae</taxon>
        <taxon>Streptophyta</taxon>
        <taxon>Embryophyta</taxon>
        <taxon>Tracheophyta</taxon>
        <taxon>Spermatophyta</taxon>
        <taxon>Magnoliopsida</taxon>
        <taxon>eudicotyledons</taxon>
        <taxon>Gunneridae</taxon>
        <taxon>Pentapetalae</taxon>
        <taxon>asterids</taxon>
        <taxon>lamiids</taxon>
        <taxon>Solanales</taxon>
        <taxon>Solanaceae</taxon>
        <taxon>Solanoideae</taxon>
        <taxon>Solaneae</taxon>
        <taxon>Solanum</taxon>
        <taxon>Solanum subgen. Lycopersicon</taxon>
    </lineage>
</organism>
<sequence length="99" mass="11761">MVTQDYIVFVLQGILMYYTFFSGMFLTFIYMKIKKMKTGSMVLKSRLSLKGTGQRTEKNVLIRFTRRTYIMPSVPLETKYHPSDVDIFFMKRFITETSK</sequence>
<dbReference type="InParanoid" id="A0A3Q7IVM5"/>
<dbReference type="STRING" id="4081.A0A3Q7IVM5"/>
<reference evidence="2" key="2">
    <citation type="submission" date="2019-01" db="UniProtKB">
        <authorList>
            <consortium name="EnsemblPlants"/>
        </authorList>
    </citation>
    <scope>IDENTIFICATION</scope>
    <source>
        <strain evidence="2">cv. Heinz 1706</strain>
    </source>
</reference>
<keyword evidence="1" id="KW-0812">Transmembrane</keyword>
<dbReference type="PaxDb" id="4081-Solyc11g028340.1.1"/>
<dbReference type="Proteomes" id="UP000004994">
    <property type="component" value="Chromosome 11"/>
</dbReference>
<accession>A0A3Q7IVM5</accession>
<evidence type="ECO:0000256" key="1">
    <source>
        <dbReference type="SAM" id="Phobius"/>
    </source>
</evidence>
<keyword evidence="1" id="KW-1133">Transmembrane helix</keyword>
<name>A0A3Q7IVM5_SOLLC</name>
<feature type="transmembrane region" description="Helical" evidence="1">
    <location>
        <begin position="6"/>
        <end position="31"/>
    </location>
</feature>
<protein>
    <submittedName>
        <fullName evidence="2">Uncharacterized protein</fullName>
    </submittedName>
</protein>
<proteinExistence type="predicted"/>
<keyword evidence="1" id="KW-0472">Membrane</keyword>
<dbReference type="Gramene" id="Solyc11g028340.2.1">
    <property type="protein sequence ID" value="Solyc11g028340.2.1"/>
    <property type="gene ID" value="Solyc11g028340.2"/>
</dbReference>
<dbReference type="AlphaFoldDB" id="A0A3Q7IVM5"/>
<dbReference type="PANTHER" id="PTHR48444">
    <property type="entry name" value="DNA TOPOISOMERASE 6 SUBUNIT B"/>
    <property type="match status" value="1"/>
</dbReference>